<feature type="domain" description="Purple acid phosphatase N-terminal" evidence="3">
    <location>
        <begin position="32"/>
        <end position="113"/>
    </location>
</feature>
<name>A0ABT5UCU0_9GAMM</name>
<evidence type="ECO:0000313" key="4">
    <source>
        <dbReference type="EMBL" id="MDE1464193.1"/>
    </source>
</evidence>
<feature type="domain" description="Calcineurin-like phosphoesterase" evidence="2">
    <location>
        <begin position="125"/>
        <end position="325"/>
    </location>
</feature>
<organism evidence="4 5">
    <name type="scientific">Spartinivicinus poritis</name>
    <dbReference type="NCBI Taxonomy" id="2994640"/>
    <lineage>
        <taxon>Bacteria</taxon>
        <taxon>Pseudomonadati</taxon>
        <taxon>Pseudomonadota</taxon>
        <taxon>Gammaproteobacteria</taxon>
        <taxon>Oceanospirillales</taxon>
        <taxon>Zooshikellaceae</taxon>
        <taxon>Spartinivicinus</taxon>
    </lineage>
</organism>
<evidence type="ECO:0000313" key="5">
    <source>
        <dbReference type="Proteomes" id="UP001528823"/>
    </source>
</evidence>
<dbReference type="Pfam" id="PF00149">
    <property type="entry name" value="Metallophos"/>
    <property type="match status" value="1"/>
</dbReference>
<evidence type="ECO:0000256" key="1">
    <source>
        <dbReference type="ARBA" id="ARBA00022729"/>
    </source>
</evidence>
<evidence type="ECO:0000259" key="2">
    <source>
        <dbReference type="Pfam" id="PF00149"/>
    </source>
</evidence>
<dbReference type="InterPro" id="IPR013783">
    <property type="entry name" value="Ig-like_fold"/>
</dbReference>
<gene>
    <name evidence="4" type="ORF">ORQ98_19735</name>
</gene>
<keyword evidence="5" id="KW-1185">Reference proteome</keyword>
<dbReference type="RefSeq" id="WP_274690523.1">
    <property type="nucleotide sequence ID" value="NZ_JAPMOU010000030.1"/>
</dbReference>
<sequence length="748" mass="85782">MKKLPYRVISAGMMTLLLLLLSKASIAEIKPYLQSPKESSIWISWKTAKGTESLVEYGLSSSDLNQKATGNNQLLAIGYRYHGVQLTGLQPDTLYHYRVKTGEEYSAVHRFRTQPKIGERSGHYRILVMGDHQIRNQNRYEQLVKAAKSKLEKKYSTPLEESINLVLNVGDQVDVGTLDHYENLHFAQSAAISPNVPIMTTVGNHEYYSDGNLKNYRAHFFYDGLSYQGISGATNESYYAYQQGRLLIIHLNSMKTDSTQKNWLTQVLSKADVDNSVDWIISVIHHPYQAEQYIGDISKTLRYEWMEILSSTQKHVLNISGHHHLYARGQTREWPIYHVISGGTAWDQYWGQSTELDYDDVQKTIANWAWQLIDINLATKEMTVETYAEGHPLLYKTRGLHYNSRLIDTFYRKLDLVKPNRPIIVNSIIDSIKLPYTFRSSAFSSIEVESINSTQFQIATDTEFKQLKIDKIRDFENIYGDTGAPDYEPVDIHAGLDILNWTILERDLPNGRYFIRVRHRDKNVQWSEWSAAKRFTVTNSTDGETVISINKTKYRIGEAVTVTYNNGYSTTKDWIGIYKKNQTPGSVSSTQWAYTNKASGQLTFNGLVDGEYYVGFFSNDGYKELADRVHFYIGPVVELKLEQNTLNEDDSVVVRWSGSNGNNKDWIGVYQVGEVPGEQVSNHWRYTPATSGAVNFKGLSQGKYFVSFFSNDGYLELSERVEFSMEEDHSETVNPEMPEIYPMRRVFR</sequence>
<reference evidence="4 5" key="1">
    <citation type="submission" date="2022-11" db="EMBL/GenBank/DDBJ databases">
        <title>Spartinivicinus poritis sp. nov., isolated from scleractinian coral Porites lutea.</title>
        <authorList>
            <person name="Zhang G."/>
            <person name="Cai L."/>
            <person name="Wei Q."/>
        </authorList>
    </citation>
    <scope>NUCLEOTIDE SEQUENCE [LARGE SCALE GENOMIC DNA]</scope>
    <source>
        <strain evidence="4 5">A2-2</strain>
    </source>
</reference>
<dbReference type="Proteomes" id="UP001528823">
    <property type="component" value="Unassembled WGS sequence"/>
</dbReference>
<dbReference type="SUPFAM" id="SSF56300">
    <property type="entry name" value="Metallo-dependent phosphatases"/>
    <property type="match status" value="1"/>
</dbReference>
<dbReference type="InterPro" id="IPR008963">
    <property type="entry name" value="Purple_acid_Pase-like_N"/>
</dbReference>
<dbReference type="InterPro" id="IPR039331">
    <property type="entry name" value="PAPs-like"/>
</dbReference>
<dbReference type="InterPro" id="IPR004843">
    <property type="entry name" value="Calcineurin-like_PHP"/>
</dbReference>
<dbReference type="PANTHER" id="PTHR22953:SF153">
    <property type="entry name" value="PURPLE ACID PHOSPHATASE"/>
    <property type="match status" value="1"/>
</dbReference>
<evidence type="ECO:0000259" key="3">
    <source>
        <dbReference type="Pfam" id="PF16656"/>
    </source>
</evidence>
<proteinExistence type="predicted"/>
<protein>
    <submittedName>
        <fullName evidence="4">Metallophosphoesterase family protein</fullName>
    </submittedName>
</protein>
<dbReference type="Gene3D" id="3.60.21.10">
    <property type="match status" value="1"/>
</dbReference>
<dbReference type="Pfam" id="PF16656">
    <property type="entry name" value="Pur_ac_phosph_N"/>
    <property type="match status" value="1"/>
</dbReference>
<dbReference type="InterPro" id="IPR029052">
    <property type="entry name" value="Metallo-depent_PP-like"/>
</dbReference>
<dbReference type="Gene3D" id="2.60.40.10">
    <property type="entry name" value="Immunoglobulins"/>
    <property type="match status" value="1"/>
</dbReference>
<dbReference type="Gene3D" id="2.60.40.380">
    <property type="entry name" value="Purple acid phosphatase-like, N-terminal"/>
    <property type="match status" value="1"/>
</dbReference>
<dbReference type="SUPFAM" id="SSF49363">
    <property type="entry name" value="Purple acid phosphatase, N-terminal domain"/>
    <property type="match status" value="1"/>
</dbReference>
<dbReference type="PANTHER" id="PTHR22953">
    <property type="entry name" value="ACID PHOSPHATASE RELATED"/>
    <property type="match status" value="1"/>
</dbReference>
<dbReference type="InterPro" id="IPR015914">
    <property type="entry name" value="PAPs_N"/>
</dbReference>
<accession>A0ABT5UCU0</accession>
<comment type="caution">
    <text evidence="4">The sequence shown here is derived from an EMBL/GenBank/DDBJ whole genome shotgun (WGS) entry which is preliminary data.</text>
</comment>
<dbReference type="EMBL" id="JAPMOU010000030">
    <property type="protein sequence ID" value="MDE1464193.1"/>
    <property type="molecule type" value="Genomic_DNA"/>
</dbReference>
<keyword evidence="1" id="KW-0732">Signal</keyword>